<dbReference type="Gene3D" id="1.10.10.970">
    <property type="entry name" value="RNA 2'-phosphotransferase, Tpt1/KptA family, N-terminal domain"/>
    <property type="match status" value="1"/>
</dbReference>
<accession>A0ABP8F592</accession>
<dbReference type="Gene3D" id="3.20.170.30">
    <property type="match status" value="1"/>
</dbReference>
<keyword evidence="3 5" id="KW-0520">NAD</keyword>
<organism evidence="6 7">
    <name type="scientific">Nibribacter koreensis</name>
    <dbReference type="NCBI Taxonomy" id="1084519"/>
    <lineage>
        <taxon>Bacteria</taxon>
        <taxon>Pseudomonadati</taxon>
        <taxon>Bacteroidota</taxon>
        <taxon>Cytophagia</taxon>
        <taxon>Cytophagales</taxon>
        <taxon>Hymenobacteraceae</taxon>
        <taxon>Nibribacter</taxon>
    </lineage>
</organism>
<dbReference type="EC" id="2.7.1.-" evidence="5"/>
<evidence type="ECO:0000313" key="7">
    <source>
        <dbReference type="Proteomes" id="UP001501844"/>
    </source>
</evidence>
<dbReference type="InterPro" id="IPR002745">
    <property type="entry name" value="Ptrans_KptA/Tpt1"/>
</dbReference>
<keyword evidence="2 5" id="KW-0808">Transferase</keyword>
<dbReference type="NCBIfam" id="NF002014">
    <property type="entry name" value="PRK00819.1-4"/>
    <property type="match status" value="1"/>
</dbReference>
<dbReference type="InterPro" id="IPR042080">
    <property type="entry name" value="RNA_2'-PTrans_N"/>
</dbReference>
<dbReference type="PANTHER" id="PTHR12684">
    <property type="entry name" value="PUTATIVE PHOSPHOTRANSFERASE"/>
    <property type="match status" value="1"/>
</dbReference>
<name>A0ABP8F592_9BACT</name>
<dbReference type="HAMAP" id="MF_00299">
    <property type="entry name" value="KptA"/>
    <property type="match status" value="1"/>
</dbReference>
<evidence type="ECO:0000256" key="4">
    <source>
        <dbReference type="ARBA" id="ARBA00025212"/>
    </source>
</evidence>
<dbReference type="EMBL" id="BAABGX010000001">
    <property type="protein sequence ID" value="GAA4295091.1"/>
    <property type="molecule type" value="Genomic_DNA"/>
</dbReference>
<comment type="caution">
    <text evidence="6">The sequence shown here is derived from an EMBL/GenBank/DDBJ whole genome shotgun (WGS) entry which is preliminary data.</text>
</comment>
<proteinExistence type="inferred from homology"/>
<comment type="similarity">
    <text evidence="1 5">Belongs to the KptA/TPT1 family.</text>
</comment>
<dbReference type="InterPro" id="IPR022928">
    <property type="entry name" value="RNA_2'-PTrans_KptA"/>
</dbReference>
<gene>
    <name evidence="5" type="primary">kptA</name>
    <name evidence="6" type="ORF">GCM10023183_00500</name>
</gene>
<keyword evidence="7" id="KW-1185">Reference proteome</keyword>
<comment type="function">
    <text evidence="4 5">Removes the 2'-phosphate from RNA via an intermediate in which the phosphate is ADP-ribosylated by NAD followed by a presumed transesterification to release the RNA and generate ADP-ribose 1''-2''-cyclic phosphate (APPR&gt;P). May function as an ADP-ribosylase.</text>
</comment>
<dbReference type="Pfam" id="PF01885">
    <property type="entry name" value="PTS_2-RNA"/>
    <property type="match status" value="1"/>
</dbReference>
<dbReference type="RefSeq" id="WP_345161140.1">
    <property type="nucleotide sequence ID" value="NZ_BAABGX010000001.1"/>
</dbReference>
<sequence>MKERDLSKLLSLALRHQPETLNLSLDPEGWAAVPQLLANLQAKGLVVDMLFLEQVVANNDKKRFAFNADRTRIRANQGHSLPIDLGLTPASPPDTLYHGTAEKWLPAILKEGLQKQSRQHVHLSSDRETAIKVGQRHGKPVVLQVASGLMHRQGILFYQSENGVWLTEYVAPDYLKEIEKI</sequence>
<evidence type="ECO:0000256" key="3">
    <source>
        <dbReference type="ARBA" id="ARBA00023027"/>
    </source>
</evidence>
<dbReference type="PANTHER" id="PTHR12684:SF2">
    <property type="entry name" value="TRNA 2'-PHOSPHOTRANSFERASE 1"/>
    <property type="match status" value="1"/>
</dbReference>
<reference evidence="7" key="1">
    <citation type="journal article" date="2019" name="Int. J. Syst. Evol. Microbiol.">
        <title>The Global Catalogue of Microorganisms (GCM) 10K type strain sequencing project: providing services to taxonomists for standard genome sequencing and annotation.</title>
        <authorList>
            <consortium name="The Broad Institute Genomics Platform"/>
            <consortium name="The Broad Institute Genome Sequencing Center for Infectious Disease"/>
            <person name="Wu L."/>
            <person name="Ma J."/>
        </authorList>
    </citation>
    <scope>NUCLEOTIDE SEQUENCE [LARGE SCALE GENOMIC DNA]</scope>
    <source>
        <strain evidence="7">JCM 17917</strain>
    </source>
</reference>
<evidence type="ECO:0000256" key="5">
    <source>
        <dbReference type="HAMAP-Rule" id="MF_00299"/>
    </source>
</evidence>
<evidence type="ECO:0000313" key="6">
    <source>
        <dbReference type="EMBL" id="GAA4295091.1"/>
    </source>
</evidence>
<protein>
    <recommendedName>
        <fullName evidence="5">Probable RNA 2'-phosphotransferase</fullName>
        <ecNumber evidence="5">2.7.1.-</ecNumber>
    </recommendedName>
</protein>
<dbReference type="SUPFAM" id="SSF56399">
    <property type="entry name" value="ADP-ribosylation"/>
    <property type="match status" value="1"/>
</dbReference>
<evidence type="ECO:0000256" key="2">
    <source>
        <dbReference type="ARBA" id="ARBA00022679"/>
    </source>
</evidence>
<dbReference type="InterPro" id="IPR042081">
    <property type="entry name" value="RNA_2'-PTrans_C"/>
</dbReference>
<evidence type="ECO:0000256" key="1">
    <source>
        <dbReference type="ARBA" id="ARBA00009836"/>
    </source>
</evidence>
<dbReference type="Proteomes" id="UP001501844">
    <property type="component" value="Unassembled WGS sequence"/>
</dbReference>